<keyword evidence="6" id="KW-0814">Transposable element</keyword>
<dbReference type="Pfam" id="PF00872">
    <property type="entry name" value="Transposase_mut"/>
    <property type="match status" value="1"/>
</dbReference>
<keyword evidence="4 6" id="KW-0238">DNA-binding</keyword>
<evidence type="ECO:0000313" key="9">
    <source>
        <dbReference type="Proteomes" id="UP000037755"/>
    </source>
</evidence>
<keyword evidence="3 6" id="KW-0815">Transposition</keyword>
<organism evidence="8 9">
    <name type="scientific">Flavobacterium akiainvivens</name>
    <dbReference type="NCBI Taxonomy" id="1202724"/>
    <lineage>
        <taxon>Bacteria</taxon>
        <taxon>Pseudomonadati</taxon>
        <taxon>Bacteroidota</taxon>
        <taxon>Flavobacteriia</taxon>
        <taxon>Flavobacteriales</taxon>
        <taxon>Flavobacteriaceae</taxon>
        <taxon>Flavobacterium</taxon>
    </lineage>
</organism>
<dbReference type="GO" id="GO:0006313">
    <property type="term" value="P:DNA transposition"/>
    <property type="evidence" value="ECO:0007669"/>
    <property type="project" value="UniProtKB-UniRule"/>
</dbReference>
<dbReference type="GO" id="GO:0004803">
    <property type="term" value="F:transposase activity"/>
    <property type="evidence" value="ECO:0007669"/>
    <property type="project" value="UniProtKB-UniRule"/>
</dbReference>
<dbReference type="GO" id="GO:0003677">
    <property type="term" value="F:DNA binding"/>
    <property type="evidence" value="ECO:0007669"/>
    <property type="project" value="UniProtKB-UniRule"/>
</dbReference>
<reference evidence="8 9" key="1">
    <citation type="submission" date="2015-08" db="EMBL/GenBank/DDBJ databases">
        <title>Whole genome sequence of Flavobacterium akiainvivens IK-1T, from decaying Wikstroemia oahuensis, an endemic Hawaiian shrub.</title>
        <authorList>
            <person name="Wan X."/>
            <person name="Hou S."/>
            <person name="Saito J."/>
            <person name="Donachie S."/>
        </authorList>
    </citation>
    <scope>NUCLEOTIDE SEQUENCE [LARGE SCALE GENOMIC DNA]</scope>
    <source>
        <strain evidence="8 9">IK-1</strain>
    </source>
</reference>
<dbReference type="PANTHER" id="PTHR33217:SF5">
    <property type="entry name" value="MUTATOR FAMILY TRANSPOSASE"/>
    <property type="match status" value="1"/>
</dbReference>
<evidence type="ECO:0000256" key="5">
    <source>
        <dbReference type="ARBA" id="ARBA00023172"/>
    </source>
</evidence>
<dbReference type="PROSITE" id="PS01007">
    <property type="entry name" value="TRANSPOSASE_MUTATOR"/>
    <property type="match status" value="1"/>
</dbReference>
<comment type="caution">
    <text evidence="8">The sequence shown here is derived from an EMBL/GenBank/DDBJ whole genome shotgun (WGS) entry which is preliminary data.</text>
</comment>
<evidence type="ECO:0000256" key="6">
    <source>
        <dbReference type="RuleBase" id="RU365089"/>
    </source>
</evidence>
<proteinExistence type="inferred from homology"/>
<dbReference type="Proteomes" id="UP000037755">
    <property type="component" value="Unassembled WGS sequence"/>
</dbReference>
<dbReference type="InterPro" id="IPR001207">
    <property type="entry name" value="Transposase_mutator"/>
</dbReference>
<evidence type="ECO:0000313" key="8">
    <source>
        <dbReference type="EMBL" id="KOS05300.1"/>
    </source>
</evidence>
<dbReference type="OrthoDB" id="1313916at2"/>
<protein>
    <recommendedName>
        <fullName evidence="6">Mutator family transposase</fullName>
    </recommendedName>
</protein>
<gene>
    <name evidence="8" type="ORF">AM493_04085</name>
</gene>
<evidence type="ECO:0000256" key="3">
    <source>
        <dbReference type="ARBA" id="ARBA00022578"/>
    </source>
</evidence>
<comment type="similarity">
    <text evidence="2 6">Belongs to the transposase mutator family.</text>
</comment>
<sequence>MDKEQSNFPKDFFKQFKSKEDFQSFFSSLYKEGVEEMLKAEMDEHLGYEKHSAEGRNSGNSRNGSYPKKVKTESLGDMVLNIPRDRKSDFEPQLIPKGQRMSDKLEEAIIGMYSRGMTTSDISEQVKEAYGVDVSEGTISNVTNKIIEHVKEWQNRPLEQVYFTVWMDGIVLKVKQNGKYINKCIYLVIGLKKDGIKEILGMWMAETESASFWMSVLTDLKARGVEDILIACTDNLKGFTDAIKGVFPDTVTQLCIVHQIRNSCKYVVWKDRKSFCADLKEVYAAPNRDAAEHALTGLSDKWEHKYKHAISSWKTNWDNLTNYFDYPLELRKIIYTTNTIENVNRGIRKYIKTKVQFTDDMSAQKAVYLALMNIERKWNATMHNWGLVLHQFLTIFESRCRL</sequence>
<feature type="region of interest" description="Disordered" evidence="7">
    <location>
        <begin position="48"/>
        <end position="70"/>
    </location>
</feature>
<dbReference type="NCBIfam" id="NF033543">
    <property type="entry name" value="transpos_IS256"/>
    <property type="match status" value="1"/>
</dbReference>
<evidence type="ECO:0000256" key="2">
    <source>
        <dbReference type="ARBA" id="ARBA00010961"/>
    </source>
</evidence>
<dbReference type="PATRIC" id="fig|1202724.3.peg.844"/>
<evidence type="ECO:0000256" key="4">
    <source>
        <dbReference type="ARBA" id="ARBA00023125"/>
    </source>
</evidence>
<feature type="compositionally biased region" description="Polar residues" evidence="7">
    <location>
        <begin position="55"/>
        <end position="64"/>
    </location>
</feature>
<name>A0A0M9VH93_9FLAO</name>
<evidence type="ECO:0000256" key="7">
    <source>
        <dbReference type="SAM" id="MobiDB-lite"/>
    </source>
</evidence>
<dbReference type="EMBL" id="LIYD01000005">
    <property type="protein sequence ID" value="KOS05300.1"/>
    <property type="molecule type" value="Genomic_DNA"/>
</dbReference>
<evidence type="ECO:0000256" key="1">
    <source>
        <dbReference type="ARBA" id="ARBA00002190"/>
    </source>
</evidence>
<comment type="function">
    <text evidence="1 6">Required for the transposition of the insertion element.</text>
</comment>
<dbReference type="PANTHER" id="PTHR33217">
    <property type="entry name" value="TRANSPOSASE FOR INSERTION SEQUENCE ELEMENT IS1081"/>
    <property type="match status" value="1"/>
</dbReference>
<accession>A0A0M9VH93</accession>
<keyword evidence="5 6" id="KW-0233">DNA recombination</keyword>
<dbReference type="RefSeq" id="WP_054406371.1">
    <property type="nucleotide sequence ID" value="NZ_FOYA01000023.1"/>
</dbReference>
<dbReference type="AlphaFoldDB" id="A0A0M9VH93"/>
<keyword evidence="9" id="KW-1185">Reference proteome</keyword>